<comment type="caution">
    <text evidence="4">The sequence shown here is derived from an EMBL/GenBank/DDBJ whole genome shotgun (WGS) entry which is preliminary data.</text>
</comment>
<protein>
    <submittedName>
        <fullName evidence="4">Uncharacterized protein</fullName>
    </submittedName>
</protein>
<name>A0A9Q1QI28_9CARY</name>
<accession>A0A9Q1QI28</accession>
<feature type="region of interest" description="Disordered" evidence="3">
    <location>
        <begin position="209"/>
        <end position="254"/>
    </location>
</feature>
<evidence type="ECO:0000256" key="1">
    <source>
        <dbReference type="ARBA" id="ARBA00022604"/>
    </source>
</evidence>
<sequence length="261" mass="30021">MFLSFVKLASWREDPKQPPQREEFNDWHHGLFAIGTFGNYDLKDQGISSEIQAARDEQEQEQNPTSASSPDLSEFTPEEVGRLQKELTKLLKRKPAKQEEENPDLPLDRFLNCPSSLEVSRRISNAVCTDPKYKEDDIERTISIIIGKCKEVCAEKSKNAIGKKSLSFLLKKVFVCASGFSPAPSFRDTLQESRMEKLLRTILRKKIYQQGSPRTPSRKRYLEGKPIASKRHGEEEPEEKPRRSEGCKWDRTDSDYIVLEI</sequence>
<dbReference type="EMBL" id="JAKOGI010000175">
    <property type="protein sequence ID" value="KAJ8441135.1"/>
    <property type="molecule type" value="Genomic_DNA"/>
</dbReference>
<evidence type="ECO:0000256" key="2">
    <source>
        <dbReference type="ARBA" id="ARBA00024198"/>
    </source>
</evidence>
<evidence type="ECO:0000313" key="5">
    <source>
        <dbReference type="Proteomes" id="UP001153076"/>
    </source>
</evidence>
<keyword evidence="5" id="KW-1185">Reference proteome</keyword>
<evidence type="ECO:0000256" key="3">
    <source>
        <dbReference type="SAM" id="MobiDB-lite"/>
    </source>
</evidence>
<dbReference type="InterPro" id="IPR044683">
    <property type="entry name" value="LAZY"/>
</dbReference>
<evidence type="ECO:0000313" key="4">
    <source>
        <dbReference type="EMBL" id="KAJ8441135.1"/>
    </source>
</evidence>
<feature type="compositionally biased region" description="Polar residues" evidence="3">
    <location>
        <begin position="61"/>
        <end position="71"/>
    </location>
</feature>
<dbReference type="GO" id="GO:0040008">
    <property type="term" value="P:regulation of growth"/>
    <property type="evidence" value="ECO:0007669"/>
    <property type="project" value="InterPro"/>
</dbReference>
<dbReference type="GO" id="GO:0009630">
    <property type="term" value="P:gravitropism"/>
    <property type="evidence" value="ECO:0007669"/>
    <property type="project" value="InterPro"/>
</dbReference>
<proteinExistence type="inferred from homology"/>
<feature type="compositionally biased region" description="Basic and acidic residues" evidence="3">
    <location>
        <begin position="231"/>
        <end position="254"/>
    </location>
</feature>
<organism evidence="4 5">
    <name type="scientific">Carnegiea gigantea</name>
    <dbReference type="NCBI Taxonomy" id="171969"/>
    <lineage>
        <taxon>Eukaryota</taxon>
        <taxon>Viridiplantae</taxon>
        <taxon>Streptophyta</taxon>
        <taxon>Embryophyta</taxon>
        <taxon>Tracheophyta</taxon>
        <taxon>Spermatophyta</taxon>
        <taxon>Magnoliopsida</taxon>
        <taxon>eudicotyledons</taxon>
        <taxon>Gunneridae</taxon>
        <taxon>Pentapetalae</taxon>
        <taxon>Caryophyllales</taxon>
        <taxon>Cactineae</taxon>
        <taxon>Cactaceae</taxon>
        <taxon>Cactoideae</taxon>
        <taxon>Echinocereeae</taxon>
        <taxon>Carnegiea</taxon>
    </lineage>
</organism>
<feature type="region of interest" description="Disordered" evidence="3">
    <location>
        <begin position="45"/>
        <end position="78"/>
    </location>
</feature>
<dbReference type="Proteomes" id="UP001153076">
    <property type="component" value="Unassembled WGS sequence"/>
</dbReference>
<reference evidence="4" key="1">
    <citation type="submission" date="2022-04" db="EMBL/GenBank/DDBJ databases">
        <title>Carnegiea gigantea Genome sequencing and assembly v2.</title>
        <authorList>
            <person name="Copetti D."/>
            <person name="Sanderson M.J."/>
            <person name="Burquez A."/>
            <person name="Wojciechowski M.F."/>
        </authorList>
    </citation>
    <scope>NUCLEOTIDE SEQUENCE</scope>
    <source>
        <strain evidence="4">SGP5-SGP5p</strain>
        <tissue evidence="4">Aerial part</tissue>
    </source>
</reference>
<dbReference type="PANTHER" id="PTHR34045">
    <property type="entry name" value="OS03G0406300 PROTEIN"/>
    <property type="match status" value="1"/>
</dbReference>
<dbReference type="AlphaFoldDB" id="A0A9Q1QI28"/>
<dbReference type="PANTHER" id="PTHR34045:SF3">
    <property type="entry name" value="PROTEIN LAZY 4"/>
    <property type="match status" value="1"/>
</dbReference>
<keyword evidence="1" id="KW-0341">Growth regulation</keyword>
<dbReference type="OrthoDB" id="1729737at2759"/>
<comment type="similarity">
    <text evidence="2">Belongs to the LAZY family.</text>
</comment>
<gene>
    <name evidence="4" type="ORF">Cgig2_006964</name>
</gene>